<reference evidence="3" key="2">
    <citation type="submission" date="2021-08" db="EMBL/GenBank/DDBJ databases">
        <authorList>
            <person name="Tani A."/>
            <person name="Ola A."/>
            <person name="Ogura Y."/>
            <person name="Katsura K."/>
            <person name="Hayashi T."/>
        </authorList>
    </citation>
    <scope>NUCLEOTIDE SEQUENCE</scope>
    <source>
        <strain evidence="3">KCTC 52305</strain>
    </source>
</reference>
<feature type="compositionally biased region" description="Acidic residues" evidence="1">
    <location>
        <begin position="31"/>
        <end position="50"/>
    </location>
</feature>
<gene>
    <name evidence="3" type="ORF">OPKNFCMD_3852</name>
</gene>
<evidence type="ECO:0000256" key="1">
    <source>
        <dbReference type="SAM" id="MobiDB-lite"/>
    </source>
</evidence>
<sequence>MSDDPKDRIAGAFASASVLSEHEAVPGLQEPLDEGDDGDSDAPVSEDGDGPADPRPMGFDLGAMNREYALVLMGSKAVIMQQQEGGPIEDRVKLLTLDAFRAWFMNRPTEILDKDGKIKRVTWAARWLVSRERRQYRGIEFFPDPDNEPNTPGYFNLWQGFAVTPRAKANGYGVFRDHLLTNVCGGSKTLFDWVFGWFAHIVQRPRERIGTAVVMRGKMGSGKSVVGDVFGSLIASHFFLVDDPRYLVGQFNAHMASCLLLQADEGFWAGDKAAEGRLKGLVTAETQMIESKGVDPIRLKNFVRLLITSNEDWVIPAGKDERRFCVIDVGSGCAQNKEYFAELYREMGDGGREALLHDLLSFDLTKVNLRQIPRTEALLEQKLRSLDTVESWWFERLAAGSCLSKEARWHPHIPGEALFDDYIVTADKIGVRRKSELIAFGIKMRKLIPGLARKRCHFDGSTDRMWCYVLPPLAACREMFEAEVNQAVTWDGEGEP</sequence>
<feature type="region of interest" description="Disordered" evidence="1">
    <location>
        <begin position="1"/>
        <end position="59"/>
    </location>
</feature>
<protein>
    <recommendedName>
        <fullName evidence="2">NrS-1 polymerase-like helicase domain-containing protein</fullName>
    </recommendedName>
</protein>
<organism evidence="3 4">
    <name type="scientific">Methylobacterium crusticola</name>
    <dbReference type="NCBI Taxonomy" id="1697972"/>
    <lineage>
        <taxon>Bacteria</taxon>
        <taxon>Pseudomonadati</taxon>
        <taxon>Pseudomonadota</taxon>
        <taxon>Alphaproteobacteria</taxon>
        <taxon>Hyphomicrobiales</taxon>
        <taxon>Methylobacteriaceae</taxon>
        <taxon>Methylobacterium</taxon>
    </lineage>
</organism>
<name>A0ABQ4R1E1_9HYPH</name>
<keyword evidence="4" id="KW-1185">Reference proteome</keyword>
<dbReference type="EMBL" id="BPQH01000012">
    <property type="protein sequence ID" value="GJD51101.1"/>
    <property type="molecule type" value="Genomic_DNA"/>
</dbReference>
<evidence type="ECO:0000259" key="2">
    <source>
        <dbReference type="Pfam" id="PF19263"/>
    </source>
</evidence>
<feature type="domain" description="NrS-1 polymerase-like helicase" evidence="2">
    <location>
        <begin position="215"/>
        <end position="323"/>
    </location>
</feature>
<accession>A0ABQ4R1E1</accession>
<proteinExistence type="predicted"/>
<evidence type="ECO:0000313" key="3">
    <source>
        <dbReference type="EMBL" id="GJD51101.1"/>
    </source>
</evidence>
<dbReference type="RefSeq" id="WP_128562107.1">
    <property type="nucleotide sequence ID" value="NZ_BPQH01000012.1"/>
</dbReference>
<dbReference type="Proteomes" id="UP001055167">
    <property type="component" value="Unassembled WGS sequence"/>
</dbReference>
<comment type="caution">
    <text evidence="3">The sequence shown here is derived from an EMBL/GenBank/DDBJ whole genome shotgun (WGS) entry which is preliminary data.</text>
</comment>
<dbReference type="InterPro" id="IPR045455">
    <property type="entry name" value="NrS-1_pol-like_helicase"/>
</dbReference>
<reference evidence="3" key="1">
    <citation type="journal article" date="2021" name="Front. Microbiol.">
        <title>Comprehensive Comparative Genomics and Phenotyping of Methylobacterium Species.</title>
        <authorList>
            <person name="Alessa O."/>
            <person name="Ogura Y."/>
            <person name="Fujitani Y."/>
            <person name="Takami H."/>
            <person name="Hayashi T."/>
            <person name="Sahin N."/>
            <person name="Tani A."/>
        </authorList>
    </citation>
    <scope>NUCLEOTIDE SEQUENCE</scope>
    <source>
        <strain evidence="3">KCTC 52305</strain>
    </source>
</reference>
<evidence type="ECO:0000313" key="4">
    <source>
        <dbReference type="Proteomes" id="UP001055167"/>
    </source>
</evidence>
<dbReference type="Pfam" id="PF19263">
    <property type="entry name" value="DUF5906"/>
    <property type="match status" value="1"/>
</dbReference>